<evidence type="ECO:0000313" key="9">
    <source>
        <dbReference type="Proteomes" id="UP001530293"/>
    </source>
</evidence>
<keyword evidence="3 6" id="KW-0812">Transmembrane</keyword>
<evidence type="ECO:0000256" key="5">
    <source>
        <dbReference type="ARBA" id="ARBA00023136"/>
    </source>
</evidence>
<evidence type="ECO:0000256" key="4">
    <source>
        <dbReference type="ARBA" id="ARBA00022989"/>
    </source>
</evidence>
<comment type="caution">
    <text evidence="8">The sequence shown here is derived from an EMBL/GenBank/DDBJ whole genome shotgun (WGS) entry which is preliminary data.</text>
</comment>
<feature type="transmembrane region" description="Helical" evidence="6">
    <location>
        <begin position="246"/>
        <end position="265"/>
    </location>
</feature>
<dbReference type="PANTHER" id="PTHR11266:SF80">
    <property type="entry name" value="PEROXISOMAL MEMBRANE PROTEIN 2"/>
    <property type="match status" value="1"/>
</dbReference>
<dbReference type="EMBL" id="JALLBG020000082">
    <property type="protein sequence ID" value="KAL3766683.1"/>
    <property type="molecule type" value="Genomic_DNA"/>
</dbReference>
<name>A0ABD3MRY6_9STRA</name>
<dbReference type="PANTHER" id="PTHR11266">
    <property type="entry name" value="PEROXISOMAL MEMBRANE PROTEIN 2, PXMP2 MPV17"/>
    <property type="match status" value="1"/>
</dbReference>
<protein>
    <submittedName>
        <fullName evidence="8">Uncharacterized protein</fullName>
    </submittedName>
</protein>
<keyword evidence="7" id="KW-0732">Signal</keyword>
<dbReference type="GO" id="GO:0016020">
    <property type="term" value="C:membrane"/>
    <property type="evidence" value="ECO:0007669"/>
    <property type="project" value="UniProtKB-SubCell"/>
</dbReference>
<evidence type="ECO:0000256" key="7">
    <source>
        <dbReference type="SAM" id="SignalP"/>
    </source>
</evidence>
<keyword evidence="9" id="KW-1185">Reference proteome</keyword>
<dbReference type="Pfam" id="PF04117">
    <property type="entry name" value="Mpv17_PMP22"/>
    <property type="match status" value="1"/>
</dbReference>
<keyword evidence="4 6" id="KW-1133">Transmembrane helix</keyword>
<keyword evidence="5 6" id="KW-0472">Membrane</keyword>
<dbReference type="AlphaFoldDB" id="A0ABD3MRY6"/>
<dbReference type="Proteomes" id="UP001530293">
    <property type="component" value="Unassembled WGS sequence"/>
</dbReference>
<evidence type="ECO:0000256" key="2">
    <source>
        <dbReference type="ARBA" id="ARBA00006824"/>
    </source>
</evidence>
<accession>A0ABD3MRY6</accession>
<comment type="subcellular location">
    <subcellularLocation>
        <location evidence="1">Membrane</location>
        <topology evidence="1">Multi-pass membrane protein</topology>
    </subcellularLocation>
</comment>
<gene>
    <name evidence="8" type="ORF">ACHAWU_003439</name>
</gene>
<proteinExistence type="inferred from homology"/>
<organism evidence="8 9">
    <name type="scientific">Discostella pseudostelligera</name>
    <dbReference type="NCBI Taxonomy" id="259834"/>
    <lineage>
        <taxon>Eukaryota</taxon>
        <taxon>Sar</taxon>
        <taxon>Stramenopiles</taxon>
        <taxon>Ochrophyta</taxon>
        <taxon>Bacillariophyta</taxon>
        <taxon>Coscinodiscophyceae</taxon>
        <taxon>Thalassiosirophycidae</taxon>
        <taxon>Stephanodiscales</taxon>
        <taxon>Stephanodiscaceae</taxon>
        <taxon>Discostella</taxon>
    </lineage>
</organism>
<reference evidence="8 9" key="1">
    <citation type="submission" date="2024-10" db="EMBL/GenBank/DDBJ databases">
        <title>Updated reference genomes for cyclostephanoid diatoms.</title>
        <authorList>
            <person name="Roberts W.R."/>
            <person name="Alverson A.J."/>
        </authorList>
    </citation>
    <scope>NUCLEOTIDE SEQUENCE [LARGE SCALE GENOMIC DNA]</scope>
    <source>
        <strain evidence="8 9">AJA232-27</strain>
    </source>
</reference>
<evidence type="ECO:0000256" key="6">
    <source>
        <dbReference type="RuleBase" id="RU363053"/>
    </source>
</evidence>
<feature type="signal peptide" evidence="7">
    <location>
        <begin position="1"/>
        <end position="21"/>
    </location>
</feature>
<feature type="transmembrane region" description="Helical" evidence="6">
    <location>
        <begin position="188"/>
        <end position="205"/>
    </location>
</feature>
<evidence type="ECO:0000256" key="3">
    <source>
        <dbReference type="ARBA" id="ARBA00022692"/>
    </source>
</evidence>
<sequence>MMITYSLLLASILLVLGGGNAIVTHQYRSFGVAAFSTSSSQAKTTSSRRGRTSTSWFISAKTKPRPTTSTSLNSLAGFEDVWSSYLSALESDPLLVKSITAGVILGAADLSGQAIQQSLLASTNEDSTKEKEGGGGVDIARFARFAFFGFILQAPWNHFYYQFLDGALPPTEDPFTSTTAIKVLIDQFIQAPIFTVIIFAFLGVLEGKSIADIKRQLDEDYVDTMLANWKLWVPATAVNIAFCPPILRVLFLNVVFFFWSIFLSLKFNKLED</sequence>
<feature type="chain" id="PRO_5044796248" evidence="7">
    <location>
        <begin position="22"/>
        <end position="272"/>
    </location>
</feature>
<evidence type="ECO:0000256" key="1">
    <source>
        <dbReference type="ARBA" id="ARBA00004141"/>
    </source>
</evidence>
<dbReference type="InterPro" id="IPR007248">
    <property type="entry name" value="Mpv17_PMP22"/>
</dbReference>
<evidence type="ECO:0000313" key="8">
    <source>
        <dbReference type="EMBL" id="KAL3766683.1"/>
    </source>
</evidence>
<comment type="similarity">
    <text evidence="2 6">Belongs to the peroxisomal membrane protein PXMP2/4 family.</text>
</comment>